<accession>A0A317ZNI8</accession>
<proteinExistence type="predicted"/>
<protein>
    <submittedName>
        <fullName evidence="1">Uncharacterized protein</fullName>
    </submittedName>
</protein>
<dbReference type="EMBL" id="QHJQ01000001">
    <property type="protein sequence ID" value="PXA05409.1"/>
    <property type="molecule type" value="Genomic_DNA"/>
</dbReference>
<dbReference type="AlphaFoldDB" id="A0A317ZNI8"/>
<dbReference type="Proteomes" id="UP000247099">
    <property type="component" value="Unassembled WGS sequence"/>
</dbReference>
<organism evidence="1 2">
    <name type="scientific">Coraliomargarita sinensis</name>
    <dbReference type="NCBI Taxonomy" id="2174842"/>
    <lineage>
        <taxon>Bacteria</taxon>
        <taxon>Pseudomonadati</taxon>
        <taxon>Verrucomicrobiota</taxon>
        <taxon>Opitutia</taxon>
        <taxon>Puniceicoccales</taxon>
        <taxon>Coraliomargaritaceae</taxon>
        <taxon>Coraliomargarita</taxon>
    </lineage>
</organism>
<gene>
    <name evidence="1" type="ORF">DDZ13_00650</name>
</gene>
<dbReference type="InParanoid" id="A0A317ZNI8"/>
<sequence>MGLTHFASAAWQKTPIATTGYQLSEDGFPILDDFGDPLPALPSGYEPTFVWNSNGLEILKVDYSDQPDPPEYNDIGFPVLGEYYQLSLVSLDTGIWSNTAPVTDLSEGIEAPSLVSRHDTAVTVAHWTGDLLHIDTLVSPANTRTTLPIPKRVGSVAVDANEGLHVLAVNPDYELWHYYYADENLTLTKLSDGPVCHVVAVAGEGDDCHVAYSTFSEDVNLNGEIDTGEDLNANGVLDETPMQLIYQSVDTTTPSSIELVDDDTLLKLCAFDIYFSSAHGVKLAYSDPVGNAVRFSERGVSAWSTVKVSTIAGMFESVALDFDPAAGVAITYINAAQNRLYVAEESGGIWSETLIAQVTTGDYFAGADVAFDSDGQVAVLTAEKDRFYLNVYTRSALPDFLSTLARPIEIRSAFIITWPTPSEGATKQILQSSMNLSDSDSWEFVAQRSVFGSSNETMETTVEMEGPSKFYRVVEQSD</sequence>
<reference evidence="1 2" key="1">
    <citation type="submission" date="2018-05" db="EMBL/GenBank/DDBJ databases">
        <title>Coraliomargarita sinensis sp. nov., isolated from a marine solar saltern.</title>
        <authorList>
            <person name="Zhou L.Y."/>
        </authorList>
    </citation>
    <scope>NUCLEOTIDE SEQUENCE [LARGE SCALE GENOMIC DNA]</scope>
    <source>
        <strain evidence="1 2">WN38</strain>
    </source>
</reference>
<name>A0A317ZNI8_9BACT</name>
<evidence type="ECO:0000313" key="1">
    <source>
        <dbReference type="EMBL" id="PXA05409.1"/>
    </source>
</evidence>
<comment type="caution">
    <text evidence="1">The sequence shown here is derived from an EMBL/GenBank/DDBJ whole genome shotgun (WGS) entry which is preliminary data.</text>
</comment>
<evidence type="ECO:0000313" key="2">
    <source>
        <dbReference type="Proteomes" id="UP000247099"/>
    </source>
</evidence>
<keyword evidence="2" id="KW-1185">Reference proteome</keyword>